<feature type="transmembrane region" description="Helical" evidence="1">
    <location>
        <begin position="113"/>
        <end position="138"/>
    </location>
</feature>
<reference evidence="3 4" key="1">
    <citation type="submission" date="2016-06" db="EMBL/GenBank/DDBJ databases">
        <title>Comparative genomics of the ectomycorrhizal sister species Rhizopogon vinicolor and Rhizopogon vesiculosus (Basidiomycota: Boletales) reveals a divergence of the mating type B locus.</title>
        <authorList>
            <consortium name="DOE Joint Genome Institute"/>
            <person name="Mujic A.B."/>
            <person name="Kuo A."/>
            <person name="Tritt A."/>
            <person name="Lipzen A."/>
            <person name="Chen C."/>
            <person name="Johnson J."/>
            <person name="Sharma A."/>
            <person name="Barry K."/>
            <person name="Grigoriev I.V."/>
            <person name="Spatafora J.W."/>
        </authorList>
    </citation>
    <scope>NUCLEOTIDE SEQUENCE [LARGE SCALE GENOMIC DNA]</scope>
    <source>
        <strain evidence="3 4">AM-OR11-026</strain>
    </source>
</reference>
<dbReference type="OrthoDB" id="2562493at2759"/>
<proteinExistence type="predicted"/>
<dbReference type="InterPro" id="IPR045339">
    <property type="entry name" value="DUF6534"/>
</dbReference>
<organism evidence="3 4">
    <name type="scientific">Rhizopogon vinicolor AM-OR11-026</name>
    <dbReference type="NCBI Taxonomy" id="1314800"/>
    <lineage>
        <taxon>Eukaryota</taxon>
        <taxon>Fungi</taxon>
        <taxon>Dikarya</taxon>
        <taxon>Basidiomycota</taxon>
        <taxon>Agaricomycotina</taxon>
        <taxon>Agaricomycetes</taxon>
        <taxon>Agaricomycetidae</taxon>
        <taxon>Boletales</taxon>
        <taxon>Suillineae</taxon>
        <taxon>Rhizopogonaceae</taxon>
        <taxon>Rhizopogon</taxon>
    </lineage>
</organism>
<feature type="transmembrane region" description="Helical" evidence="1">
    <location>
        <begin position="12"/>
        <end position="30"/>
    </location>
</feature>
<feature type="domain" description="DUF6534" evidence="2">
    <location>
        <begin position="123"/>
        <end position="193"/>
    </location>
</feature>
<feature type="transmembrane region" description="Helical" evidence="1">
    <location>
        <begin position="76"/>
        <end position="93"/>
    </location>
</feature>
<dbReference type="InParanoid" id="A0A1B7NAF1"/>
<sequence>MLSLQGTRTSRILETAHTALSIHFIEYYLILNFGDLTTLEYAVWSMAATYFIGFIIAYTVNFCFIWRIRQLSQKRWIAVCFVIFATVRCGFGLTNCSMNFRYPMWKNFRAHVFPTMVVGWVLSALVDSSIALTLCLYLRKRRTGMKSTDSILSRLLLYSINTGAVTSFFAILVIIMASVYAVSFLASLNNRKSAREKAKQSAPGSDGVALSLLPSSSMFKTSHPKPSHLTPFEVRKSVVLSIYGDDPVRRSTSESGC</sequence>
<feature type="transmembrane region" description="Helical" evidence="1">
    <location>
        <begin position="158"/>
        <end position="186"/>
    </location>
</feature>
<protein>
    <recommendedName>
        <fullName evidence="2">DUF6534 domain-containing protein</fullName>
    </recommendedName>
</protein>
<keyword evidence="4" id="KW-1185">Reference proteome</keyword>
<keyword evidence="1" id="KW-0472">Membrane</keyword>
<evidence type="ECO:0000313" key="3">
    <source>
        <dbReference type="EMBL" id="OAX41815.1"/>
    </source>
</evidence>
<keyword evidence="1" id="KW-1133">Transmembrane helix</keyword>
<dbReference type="EMBL" id="KV448170">
    <property type="protein sequence ID" value="OAX41815.1"/>
    <property type="molecule type" value="Genomic_DNA"/>
</dbReference>
<gene>
    <name evidence="3" type="ORF">K503DRAFT_441423</name>
</gene>
<dbReference type="Proteomes" id="UP000092154">
    <property type="component" value="Unassembled WGS sequence"/>
</dbReference>
<feature type="transmembrane region" description="Helical" evidence="1">
    <location>
        <begin position="42"/>
        <end position="64"/>
    </location>
</feature>
<dbReference type="PANTHER" id="PTHR40465:SF1">
    <property type="entry name" value="DUF6534 DOMAIN-CONTAINING PROTEIN"/>
    <property type="match status" value="1"/>
</dbReference>
<dbReference type="STRING" id="1314800.A0A1B7NAF1"/>
<keyword evidence="1" id="KW-0812">Transmembrane</keyword>
<dbReference type="PANTHER" id="PTHR40465">
    <property type="entry name" value="CHROMOSOME 1, WHOLE GENOME SHOTGUN SEQUENCE"/>
    <property type="match status" value="1"/>
</dbReference>
<accession>A0A1B7NAF1</accession>
<dbReference type="AlphaFoldDB" id="A0A1B7NAF1"/>
<name>A0A1B7NAF1_9AGAM</name>
<evidence type="ECO:0000313" key="4">
    <source>
        <dbReference type="Proteomes" id="UP000092154"/>
    </source>
</evidence>
<evidence type="ECO:0000256" key="1">
    <source>
        <dbReference type="SAM" id="Phobius"/>
    </source>
</evidence>
<evidence type="ECO:0000259" key="2">
    <source>
        <dbReference type="Pfam" id="PF20152"/>
    </source>
</evidence>
<dbReference type="Pfam" id="PF20152">
    <property type="entry name" value="DUF6534"/>
    <property type="match status" value="1"/>
</dbReference>